<dbReference type="GO" id="GO:0005829">
    <property type="term" value="C:cytosol"/>
    <property type="evidence" value="ECO:0007669"/>
    <property type="project" value="TreeGrafter"/>
</dbReference>
<dbReference type="Gene3D" id="3.90.70.10">
    <property type="entry name" value="Cysteine proteinases"/>
    <property type="match status" value="2"/>
</dbReference>
<dbReference type="InterPro" id="IPR038765">
    <property type="entry name" value="Papain-like_cys_pep_sf"/>
</dbReference>
<dbReference type="EnsemblMetazoa" id="G26160.3">
    <property type="protein sequence ID" value="G26160.3:cds"/>
    <property type="gene ID" value="G26160"/>
</dbReference>
<evidence type="ECO:0000313" key="4">
    <source>
        <dbReference type="EnsemblMetazoa" id="G26160.3:cds"/>
    </source>
</evidence>
<feature type="compositionally biased region" description="Basic and acidic residues" evidence="2">
    <location>
        <begin position="597"/>
        <end position="616"/>
    </location>
</feature>
<proteinExistence type="inferred from homology"/>
<accession>A0A8W8L2S3</accession>
<dbReference type="InterPro" id="IPR028889">
    <property type="entry name" value="USP"/>
</dbReference>
<feature type="region of interest" description="Disordered" evidence="2">
    <location>
        <begin position="534"/>
        <end position="568"/>
    </location>
</feature>
<keyword evidence="1" id="KW-0788">Thiol protease</keyword>
<feature type="region of interest" description="Disordered" evidence="2">
    <location>
        <begin position="640"/>
        <end position="660"/>
    </location>
</feature>
<dbReference type="GO" id="GO:0006508">
    <property type="term" value="P:proteolysis"/>
    <property type="evidence" value="ECO:0007669"/>
    <property type="project" value="UniProtKB-KW"/>
</dbReference>
<dbReference type="Pfam" id="PF00443">
    <property type="entry name" value="UCH"/>
    <property type="match status" value="1"/>
</dbReference>
<dbReference type="PROSITE" id="PS50330">
    <property type="entry name" value="UIM"/>
    <property type="match status" value="2"/>
</dbReference>
<dbReference type="PANTHER" id="PTHR24006">
    <property type="entry name" value="UBIQUITIN CARBOXYL-TERMINAL HYDROLASE"/>
    <property type="match status" value="1"/>
</dbReference>
<evidence type="ECO:0000256" key="1">
    <source>
        <dbReference type="RuleBase" id="RU366025"/>
    </source>
</evidence>
<name>A0A8W8L2S3_MAGGI</name>
<dbReference type="InterPro" id="IPR001394">
    <property type="entry name" value="Peptidase_C19_UCH"/>
</dbReference>
<dbReference type="InterPro" id="IPR003903">
    <property type="entry name" value="UIM_dom"/>
</dbReference>
<evidence type="ECO:0000313" key="5">
    <source>
        <dbReference type="Proteomes" id="UP000005408"/>
    </source>
</evidence>
<feature type="region of interest" description="Disordered" evidence="2">
    <location>
        <begin position="584"/>
        <end position="627"/>
    </location>
</feature>
<keyword evidence="1" id="KW-0378">Hydrolase</keyword>
<feature type="domain" description="USP" evidence="3">
    <location>
        <begin position="277"/>
        <end position="974"/>
    </location>
</feature>
<dbReference type="InterPro" id="IPR018200">
    <property type="entry name" value="USP_CS"/>
</dbReference>
<dbReference type="PROSITE" id="PS00972">
    <property type="entry name" value="USP_1"/>
    <property type="match status" value="1"/>
</dbReference>
<dbReference type="CDD" id="cd02257">
    <property type="entry name" value="Peptidase_C19"/>
    <property type="match status" value="2"/>
</dbReference>
<dbReference type="PANTHER" id="PTHR24006:SF915">
    <property type="entry name" value="UBIQUITIN CARBOXYL-TERMINAL HYDROLASE-RELATED"/>
    <property type="match status" value="1"/>
</dbReference>
<keyword evidence="5" id="KW-1185">Reference proteome</keyword>
<organism evidence="4 5">
    <name type="scientific">Magallana gigas</name>
    <name type="common">Pacific oyster</name>
    <name type="synonym">Crassostrea gigas</name>
    <dbReference type="NCBI Taxonomy" id="29159"/>
    <lineage>
        <taxon>Eukaryota</taxon>
        <taxon>Metazoa</taxon>
        <taxon>Spiralia</taxon>
        <taxon>Lophotrochozoa</taxon>
        <taxon>Mollusca</taxon>
        <taxon>Bivalvia</taxon>
        <taxon>Autobranchia</taxon>
        <taxon>Pteriomorphia</taxon>
        <taxon>Ostreida</taxon>
        <taxon>Ostreoidea</taxon>
        <taxon>Ostreidae</taxon>
        <taxon>Magallana</taxon>
    </lineage>
</organism>
<dbReference type="Pfam" id="PF02809">
    <property type="entry name" value="UIM"/>
    <property type="match status" value="3"/>
</dbReference>
<dbReference type="GO" id="GO:0000082">
    <property type="term" value="P:G1/S transition of mitotic cell cycle"/>
    <property type="evidence" value="ECO:0007669"/>
    <property type="project" value="TreeGrafter"/>
</dbReference>
<evidence type="ECO:0000259" key="3">
    <source>
        <dbReference type="PROSITE" id="PS50235"/>
    </source>
</evidence>
<sequence>IVSDKTMARLEIIGELKYSGLESGTTNWKQGTMVLHSKDGCWKLDLHINCNRRGPVQSFQINSNTIKKILLKEKIYFIELFMHTKGGGACNIYFKPDTRSLAKTREFDAVMQDIKKNKIEQSQTPCKDKSTVSRTGLLGDSPMSTNVKTFSRDTPSKQFTSMKEPPRKEEQPSLYCDEEFKENVSSDKENFLYRGLEKSNAVTKQSGSVDSFPTPKFYMSSKHSPFSGHSLSSVGTASASKRLDLMPDPTPRLSTGVNYSWSKNKLSLPQKENNQLSGFSNLGNTCYMNAILQALFHLEPFTRDLVHISRRISRSLPQQSLYQSLVRLHGSRKRIVSDIAKRDLLRSVKQAISSSAKRFSGYQQHDAHEFLSQVLDQLKEEVAKVMKSTPSPSRSPREVTEGMEVVNPTLQNFEFEVTHTISCSNCPEEVTKAEQFYDLSLEMPRRRAGSTPCTIQHALDLFFRKESIEYKCEKCGCCKAEVSHKFTKLPRVLILHLKRYNYNSGSSVQSKMLQNIVIPKFLSLSTHCNEDTSKPYPIHAPLPLPSPQKSLLESPKESTPRRRLDMNNSFRFKKSRVLPLFESDDDLSISSSPSKKPKLDEGQDKSETTEKEREPFKTLTLADTQEDPDLAKALELSLQEANERAQQQQYTDEVDGGHEDSDFQKALEMSRMESENPQSDHDYGSSLNGMSEEEQMRIAIEESMRDFAQANYLPDPEEEEEERYYTEASGSRITEQTQHNKGGDLIKQCSAIVYESCLQNGLENGDPLEKATGENTAEDFVACRSKYFTKQEKCSVCDKTKDKDVSMDGECKCVTDATDCNGNEVGSGKSLVQLNGGSSQQDGFVPKLSSENDFKSMFDDDDFDKDVMLLDEPWASDDKENKKPSEPSEEDTCLIEDLPVVCNEKGELPQSYRLVSVVNHIGASSFVGHYISDVFDAEKRCWYSFDDSRVSKTTESEIRSSRERSGYIFFYLNKDIYEDLAEHFEKHNTPIELK</sequence>
<evidence type="ECO:0000256" key="2">
    <source>
        <dbReference type="SAM" id="MobiDB-lite"/>
    </source>
</evidence>
<keyword evidence="1" id="KW-0645">Protease</keyword>
<dbReference type="GO" id="GO:0016579">
    <property type="term" value="P:protein deubiquitination"/>
    <property type="evidence" value="ECO:0007669"/>
    <property type="project" value="InterPro"/>
</dbReference>
<dbReference type="PROSITE" id="PS50235">
    <property type="entry name" value="USP_3"/>
    <property type="match status" value="1"/>
</dbReference>
<dbReference type="GO" id="GO:0005634">
    <property type="term" value="C:nucleus"/>
    <property type="evidence" value="ECO:0007669"/>
    <property type="project" value="TreeGrafter"/>
</dbReference>
<dbReference type="GO" id="GO:0004843">
    <property type="term" value="F:cysteine-type deubiquitinase activity"/>
    <property type="evidence" value="ECO:0007669"/>
    <property type="project" value="UniProtKB-UniRule"/>
</dbReference>
<feature type="compositionally biased region" description="Basic and acidic residues" evidence="2">
    <location>
        <begin position="554"/>
        <end position="565"/>
    </location>
</feature>
<keyword evidence="1" id="KW-0833">Ubl conjugation pathway</keyword>
<reference evidence="4" key="1">
    <citation type="submission" date="2022-08" db="UniProtKB">
        <authorList>
            <consortium name="EnsemblMetazoa"/>
        </authorList>
    </citation>
    <scope>IDENTIFICATION</scope>
    <source>
        <strain evidence="4">05x7-T-G4-1.051#20</strain>
    </source>
</reference>
<protein>
    <recommendedName>
        <fullName evidence="1">Ubiquitin carboxyl-terminal hydrolase</fullName>
        <ecNumber evidence="1">3.4.19.12</ecNumber>
    </recommendedName>
</protein>
<dbReference type="SMART" id="SM00726">
    <property type="entry name" value="UIM"/>
    <property type="match status" value="3"/>
</dbReference>
<dbReference type="AlphaFoldDB" id="A0A8W8L2S3"/>
<dbReference type="InterPro" id="IPR050164">
    <property type="entry name" value="Peptidase_C19"/>
</dbReference>
<dbReference type="SUPFAM" id="SSF54001">
    <property type="entry name" value="Cysteine proteinases"/>
    <property type="match status" value="1"/>
</dbReference>
<dbReference type="Proteomes" id="UP000005408">
    <property type="component" value="Unassembled WGS sequence"/>
</dbReference>
<comment type="similarity">
    <text evidence="1">Belongs to the peptidase C19 family.</text>
</comment>
<dbReference type="EC" id="3.4.19.12" evidence="1"/>
<comment type="catalytic activity">
    <reaction evidence="1">
        <text>Thiol-dependent hydrolysis of ester, thioester, amide, peptide and isopeptide bonds formed by the C-terminal Gly of ubiquitin (a 76-residue protein attached to proteins as an intracellular targeting signal).</text>
        <dbReference type="EC" id="3.4.19.12"/>
    </reaction>
</comment>
<dbReference type="PROSITE" id="PS00973">
    <property type="entry name" value="USP_2"/>
    <property type="match status" value="1"/>
</dbReference>
<feature type="region of interest" description="Disordered" evidence="2">
    <location>
        <begin position="143"/>
        <end position="173"/>
    </location>
</feature>